<sequence length="159" mass="18942">MNYNKVSVTSKANIRYEGRLLDVNFEKGTLSLEEVQNFGTENRECEIPVPKQDEVYYFVEFQLSHLRDFRNVNPQPAFLNDPAIIQVIGADDKKEVFANDETYEESEDSLSDELEFLNTDKQDSVYEQNMKYLRNKFNFNECEDDDSVEYKYDWQFEEY</sequence>
<dbReference type="SUPFAM" id="SSF50182">
    <property type="entry name" value="Sm-like ribonucleoproteins"/>
    <property type="match status" value="1"/>
</dbReference>
<dbReference type="EMBL" id="OV121136">
    <property type="protein sequence ID" value="CAH0557827.1"/>
    <property type="molecule type" value="Genomic_DNA"/>
</dbReference>
<dbReference type="Gene3D" id="2.30.30.100">
    <property type="match status" value="1"/>
</dbReference>
<dbReference type="Proteomes" id="UP001154078">
    <property type="component" value="Chromosome 5"/>
</dbReference>
<dbReference type="AlphaFoldDB" id="A0A9P0BAR3"/>
<protein>
    <recommendedName>
        <fullName evidence="1">Lsm14-like N-terminal domain-containing protein</fullName>
    </recommendedName>
</protein>
<dbReference type="SMART" id="SM01271">
    <property type="entry name" value="LSM14"/>
    <property type="match status" value="1"/>
</dbReference>
<dbReference type="PANTHER" id="PTHR13586:SF0">
    <property type="entry name" value="TRAILER HITCH, ISOFORM H"/>
    <property type="match status" value="1"/>
</dbReference>
<dbReference type="InterPro" id="IPR025609">
    <property type="entry name" value="Lsm14-like_N"/>
</dbReference>
<evidence type="ECO:0000313" key="3">
    <source>
        <dbReference type="Proteomes" id="UP001154078"/>
    </source>
</evidence>
<dbReference type="Pfam" id="PF12701">
    <property type="entry name" value="LSM14"/>
    <property type="match status" value="1"/>
</dbReference>
<name>A0A9P0BAR3_BRAAE</name>
<organism evidence="2 3">
    <name type="scientific">Brassicogethes aeneus</name>
    <name type="common">Rape pollen beetle</name>
    <name type="synonym">Meligethes aeneus</name>
    <dbReference type="NCBI Taxonomy" id="1431903"/>
    <lineage>
        <taxon>Eukaryota</taxon>
        <taxon>Metazoa</taxon>
        <taxon>Ecdysozoa</taxon>
        <taxon>Arthropoda</taxon>
        <taxon>Hexapoda</taxon>
        <taxon>Insecta</taxon>
        <taxon>Pterygota</taxon>
        <taxon>Neoptera</taxon>
        <taxon>Endopterygota</taxon>
        <taxon>Coleoptera</taxon>
        <taxon>Polyphaga</taxon>
        <taxon>Cucujiformia</taxon>
        <taxon>Nitidulidae</taxon>
        <taxon>Meligethinae</taxon>
        <taxon>Brassicogethes</taxon>
    </lineage>
</organism>
<dbReference type="PANTHER" id="PTHR13586">
    <property type="entry name" value="SCD6 PROTEIN-RELATED"/>
    <property type="match status" value="1"/>
</dbReference>
<reference evidence="2" key="1">
    <citation type="submission" date="2021-12" db="EMBL/GenBank/DDBJ databases">
        <authorList>
            <person name="King R."/>
        </authorList>
    </citation>
    <scope>NUCLEOTIDE SEQUENCE</scope>
</reference>
<dbReference type="OrthoDB" id="21539at2759"/>
<dbReference type="GO" id="GO:0003729">
    <property type="term" value="F:mRNA binding"/>
    <property type="evidence" value="ECO:0007669"/>
    <property type="project" value="TreeGrafter"/>
</dbReference>
<proteinExistence type="predicted"/>
<accession>A0A9P0BAR3</accession>
<feature type="domain" description="Lsm14-like N-terminal" evidence="1">
    <location>
        <begin position="1"/>
        <end position="89"/>
    </location>
</feature>
<keyword evidence="3" id="KW-1185">Reference proteome</keyword>
<dbReference type="GO" id="GO:0033962">
    <property type="term" value="P:P-body assembly"/>
    <property type="evidence" value="ECO:0007669"/>
    <property type="project" value="TreeGrafter"/>
</dbReference>
<gene>
    <name evidence="2" type="ORF">MELIAE_LOCUS8436</name>
</gene>
<dbReference type="InterPro" id="IPR010920">
    <property type="entry name" value="LSM_dom_sf"/>
</dbReference>
<dbReference type="GO" id="GO:0000932">
    <property type="term" value="C:P-body"/>
    <property type="evidence" value="ECO:0007669"/>
    <property type="project" value="TreeGrafter"/>
</dbReference>
<evidence type="ECO:0000313" key="2">
    <source>
        <dbReference type="EMBL" id="CAH0557827.1"/>
    </source>
</evidence>
<evidence type="ECO:0000259" key="1">
    <source>
        <dbReference type="SMART" id="SM01271"/>
    </source>
</evidence>
<dbReference type="GO" id="GO:0034063">
    <property type="term" value="P:stress granule assembly"/>
    <property type="evidence" value="ECO:0007669"/>
    <property type="project" value="TreeGrafter"/>
</dbReference>